<name>A0A3E1BXN0_RHILT</name>
<evidence type="ECO:0000313" key="2">
    <source>
        <dbReference type="Proteomes" id="UP000256748"/>
    </source>
</evidence>
<protein>
    <recommendedName>
        <fullName evidence="3">DUF4365 domain-containing protein</fullName>
    </recommendedName>
</protein>
<proteinExistence type="predicted"/>
<organism evidence="1 2">
    <name type="scientific">Rhizobium leguminosarum bv. trifolii</name>
    <dbReference type="NCBI Taxonomy" id="386"/>
    <lineage>
        <taxon>Bacteria</taxon>
        <taxon>Pseudomonadati</taxon>
        <taxon>Pseudomonadota</taxon>
        <taxon>Alphaproteobacteria</taxon>
        <taxon>Hyphomicrobiales</taxon>
        <taxon>Rhizobiaceae</taxon>
        <taxon>Rhizobium/Agrobacterium group</taxon>
        <taxon>Rhizobium</taxon>
    </lineage>
</organism>
<accession>A0A3E1BXN0</accession>
<dbReference type="RefSeq" id="WP_116272636.1">
    <property type="nucleotide sequence ID" value="NZ_KZ859521.1"/>
</dbReference>
<evidence type="ECO:0008006" key="3">
    <source>
        <dbReference type="Google" id="ProtNLM"/>
    </source>
</evidence>
<sequence length="141" mass="15970">MDVKSSQVTGNAALHYAAWQLSRKGWNVMLTSRNAKGSDLFCSNDAETIVFGVQSKGLSKRAPVGLGTNLINLRSYWWIITIHAKTDAPVCFIMKREEVKDLCYRSDPTKSRDGTASIWLQPGAYDRPDFREAWHRFETLT</sequence>
<reference evidence="1 2" key="1">
    <citation type="submission" date="2017-03" db="EMBL/GenBank/DDBJ databases">
        <title>Genome analysis of Rhizobial strains effectives or ineffectives for nitrogen fixation isolated from bean seeds.</title>
        <authorList>
            <person name="Peralta H."/>
            <person name="Aguilar-Vera A."/>
            <person name="Mora Y."/>
            <person name="Vargas-Lagunas C."/>
            <person name="Girard L."/>
            <person name="Mora J."/>
        </authorList>
    </citation>
    <scope>NUCLEOTIDE SEQUENCE [LARGE SCALE GENOMIC DNA]</scope>
    <source>
        <strain evidence="1 2">CCGM5</strain>
    </source>
</reference>
<gene>
    <name evidence="1" type="ORF">B5K10_05535</name>
</gene>
<comment type="caution">
    <text evidence="1">The sequence shown here is derived from an EMBL/GenBank/DDBJ whole genome shotgun (WGS) entry which is preliminary data.</text>
</comment>
<dbReference type="EMBL" id="NAOO01000004">
    <property type="protein sequence ID" value="RFB99967.1"/>
    <property type="molecule type" value="Genomic_DNA"/>
</dbReference>
<evidence type="ECO:0000313" key="1">
    <source>
        <dbReference type="EMBL" id="RFB99967.1"/>
    </source>
</evidence>
<dbReference type="Proteomes" id="UP000256748">
    <property type="component" value="Unassembled WGS sequence"/>
</dbReference>
<dbReference type="AlphaFoldDB" id="A0A3E1BXN0"/>